<keyword evidence="2" id="KW-1185">Reference proteome</keyword>
<gene>
    <name evidence="1" type="ORF">AGR13a_Lc120132</name>
</gene>
<name>A0ABP2BN45_9HYPH</name>
<dbReference type="EMBL" id="FBWH01000038">
    <property type="protein sequence ID" value="CUX55114.1"/>
    <property type="molecule type" value="Genomic_DNA"/>
</dbReference>
<accession>A0ABP2BN45</accession>
<evidence type="ECO:0000313" key="2">
    <source>
        <dbReference type="Proteomes" id="UP000191812"/>
    </source>
</evidence>
<evidence type="ECO:0000313" key="1">
    <source>
        <dbReference type="EMBL" id="CUX55114.1"/>
    </source>
</evidence>
<proteinExistence type="predicted"/>
<evidence type="ECO:0008006" key="3">
    <source>
        <dbReference type="Google" id="ProtNLM"/>
    </source>
</evidence>
<dbReference type="Proteomes" id="UP000191812">
    <property type="component" value="Unassembled WGS sequence"/>
</dbReference>
<comment type="caution">
    <text evidence="1">The sequence shown here is derived from an EMBL/GenBank/DDBJ whole genome shotgun (WGS) entry which is preliminary data.</text>
</comment>
<organism evidence="1 2">
    <name type="scientific">Agrobacterium genomosp. 13 str. CFBP 6927</name>
    <dbReference type="NCBI Taxonomy" id="1183428"/>
    <lineage>
        <taxon>Bacteria</taxon>
        <taxon>Pseudomonadati</taxon>
        <taxon>Pseudomonadota</taxon>
        <taxon>Alphaproteobacteria</taxon>
        <taxon>Hyphomicrobiales</taxon>
        <taxon>Rhizobiaceae</taxon>
        <taxon>Rhizobium/Agrobacterium group</taxon>
        <taxon>Agrobacterium</taxon>
        <taxon>Agrobacterium tumefaciens complex</taxon>
    </lineage>
</organism>
<protein>
    <recommendedName>
        <fullName evidence="3">Transposase</fullName>
    </recommendedName>
</protein>
<reference evidence="1 2" key="1">
    <citation type="submission" date="2016-01" db="EMBL/GenBank/DDBJ databases">
        <authorList>
            <person name="Regsiter A."/>
            <person name="william w."/>
        </authorList>
    </citation>
    <scope>NUCLEOTIDE SEQUENCE [LARGE SCALE GENOMIC DNA]</scope>
    <source>
        <strain evidence="1 2">CFBP 6927</strain>
    </source>
</reference>
<sequence length="27" mass="3176">MVMHKTKSEKSVHIAFIHLFIMNKPAH</sequence>